<dbReference type="EMBL" id="BK015811">
    <property type="protein sequence ID" value="DAE26232.1"/>
    <property type="molecule type" value="Genomic_DNA"/>
</dbReference>
<accession>A0A8S5R4D2</accession>
<proteinExistence type="predicted"/>
<name>A0A8S5R4D2_9CAUD</name>
<protein>
    <submittedName>
        <fullName evidence="2">Uncharacterized protein</fullName>
    </submittedName>
</protein>
<feature type="transmembrane region" description="Helical" evidence="1">
    <location>
        <begin position="26"/>
        <end position="48"/>
    </location>
</feature>
<reference evidence="2" key="1">
    <citation type="journal article" date="2021" name="Proc. Natl. Acad. Sci. U.S.A.">
        <title>A Catalog of Tens of Thousands of Viruses from Human Metagenomes Reveals Hidden Associations with Chronic Diseases.</title>
        <authorList>
            <person name="Tisza M.J."/>
            <person name="Buck C.B."/>
        </authorList>
    </citation>
    <scope>NUCLEOTIDE SEQUENCE</scope>
    <source>
        <strain evidence="2">CtcMb1</strain>
    </source>
</reference>
<evidence type="ECO:0000313" key="2">
    <source>
        <dbReference type="EMBL" id="DAE26232.1"/>
    </source>
</evidence>
<evidence type="ECO:0000256" key="1">
    <source>
        <dbReference type="SAM" id="Phobius"/>
    </source>
</evidence>
<keyword evidence="1" id="KW-0472">Membrane</keyword>
<organism evidence="2">
    <name type="scientific">Siphoviridae sp. ctcMb1</name>
    <dbReference type="NCBI Taxonomy" id="2827276"/>
    <lineage>
        <taxon>Viruses</taxon>
        <taxon>Duplodnaviria</taxon>
        <taxon>Heunggongvirae</taxon>
        <taxon>Uroviricota</taxon>
        <taxon>Caudoviricetes</taxon>
    </lineage>
</organism>
<keyword evidence="1" id="KW-1133">Transmembrane helix</keyword>
<sequence>MRTNLVAETTEERRGRLREELEARKATLRIVKGLCLWTSGAAMILSAVAGMAGMTYECAVTGFVALVALLYGLA</sequence>
<keyword evidence="1" id="KW-0812">Transmembrane</keyword>